<protein>
    <recommendedName>
        <fullName evidence="2">histidine kinase</fullName>
        <ecNumber evidence="2">2.7.13.3</ecNumber>
    </recommendedName>
</protein>
<dbReference type="RefSeq" id="WP_168550769.1">
    <property type="nucleotide sequence ID" value="NZ_JAAWWL010000001.1"/>
</dbReference>
<keyword evidence="7" id="KW-1185">Reference proteome</keyword>
<feature type="transmembrane region" description="Helical" evidence="4">
    <location>
        <begin position="244"/>
        <end position="265"/>
    </location>
</feature>
<sequence>MKQNRFNKLAYLIGITIAITIAIQVYWNIQNYQVNKQRLINEVQISLDNGVEAYFSDIAKTDVMAFVDITGSRSDFPERAGKILSTFKSDNIDSIFLELSSDSIMNRNKPVGFTQIIDSSSGVTVDSLGNLSAVSVFRGKQADSIRDIQGLANKIIISITRDSLDFVKLENYFKNELNRKNIDIHYSFTHTTKDSTFKWNDLAGKQKLLLSTLSKSTYLPPDETLQLKFNNPTLVVLKRSMTGILLSVLLSTLIIGSLFFLLHIIKKQKQLAEIKNDLISNITHEFKTPIATVSTAIEGIKNFNATNDKKRTEKYLDISNQQLRKLHQMVEKLLETATLDSDKLLINKEEVDVVSLLTLLVDKYRLIAPEKELLFSTNVSELLKPVDIFHFENAVANLIDNAIKYGGDKVEVNLNSLMENLEITIADNGGPIEQSQRDKIFEKFYRIPTGNRHDVKGFGIGLFYTKKIIEKHGGALNLMPTKSNTVFKIIL</sequence>
<dbReference type="EC" id="2.7.13.3" evidence="2"/>
<dbReference type="EMBL" id="JAAWWL010000001">
    <property type="protein sequence ID" value="NKI30526.1"/>
    <property type="molecule type" value="Genomic_DNA"/>
</dbReference>
<dbReference type="Proteomes" id="UP000718451">
    <property type="component" value="Unassembled WGS sequence"/>
</dbReference>
<dbReference type="Pfam" id="PF00512">
    <property type="entry name" value="HisKA"/>
    <property type="match status" value="1"/>
</dbReference>
<dbReference type="PRINTS" id="PR00344">
    <property type="entry name" value="BCTRLSENSOR"/>
</dbReference>
<dbReference type="InterPro" id="IPR036097">
    <property type="entry name" value="HisK_dim/P_sf"/>
</dbReference>
<dbReference type="InterPro" id="IPR003661">
    <property type="entry name" value="HisK_dim/P_dom"/>
</dbReference>
<comment type="catalytic activity">
    <reaction evidence="1">
        <text>ATP + protein L-histidine = ADP + protein N-phospho-L-histidine.</text>
        <dbReference type="EC" id="2.7.13.3"/>
    </reaction>
</comment>
<dbReference type="Gene3D" id="3.30.565.10">
    <property type="entry name" value="Histidine kinase-like ATPase, C-terminal domain"/>
    <property type="match status" value="1"/>
</dbReference>
<dbReference type="InterPro" id="IPR004358">
    <property type="entry name" value="Sig_transdc_His_kin-like_C"/>
</dbReference>
<dbReference type="SMART" id="SM00387">
    <property type="entry name" value="HATPase_c"/>
    <property type="match status" value="1"/>
</dbReference>
<keyword evidence="6" id="KW-0418">Kinase</keyword>
<feature type="domain" description="Histidine kinase" evidence="5">
    <location>
        <begin position="281"/>
        <end position="491"/>
    </location>
</feature>
<keyword evidence="4" id="KW-1133">Transmembrane helix</keyword>
<dbReference type="PANTHER" id="PTHR43547:SF2">
    <property type="entry name" value="HYBRID SIGNAL TRANSDUCTION HISTIDINE KINASE C"/>
    <property type="match status" value="1"/>
</dbReference>
<evidence type="ECO:0000256" key="1">
    <source>
        <dbReference type="ARBA" id="ARBA00000085"/>
    </source>
</evidence>
<keyword evidence="4" id="KW-0472">Membrane</keyword>
<dbReference type="InterPro" id="IPR036890">
    <property type="entry name" value="HATPase_C_sf"/>
</dbReference>
<organism evidence="6 7">
    <name type="scientific">Croceivirga thetidis</name>
    <dbReference type="NCBI Taxonomy" id="2721623"/>
    <lineage>
        <taxon>Bacteria</taxon>
        <taxon>Pseudomonadati</taxon>
        <taxon>Bacteroidota</taxon>
        <taxon>Flavobacteriia</taxon>
        <taxon>Flavobacteriales</taxon>
        <taxon>Flavobacteriaceae</taxon>
        <taxon>Croceivirga</taxon>
    </lineage>
</organism>
<dbReference type="SUPFAM" id="SSF47384">
    <property type="entry name" value="Homodimeric domain of signal transducing histidine kinase"/>
    <property type="match status" value="1"/>
</dbReference>
<keyword evidence="3" id="KW-0597">Phosphoprotein</keyword>
<dbReference type="SUPFAM" id="SSF55874">
    <property type="entry name" value="ATPase domain of HSP90 chaperone/DNA topoisomerase II/histidine kinase"/>
    <property type="match status" value="1"/>
</dbReference>
<feature type="transmembrane region" description="Helical" evidence="4">
    <location>
        <begin position="9"/>
        <end position="27"/>
    </location>
</feature>
<dbReference type="InterPro" id="IPR003594">
    <property type="entry name" value="HATPase_dom"/>
</dbReference>
<dbReference type="GO" id="GO:0016301">
    <property type="term" value="F:kinase activity"/>
    <property type="evidence" value="ECO:0007669"/>
    <property type="project" value="UniProtKB-KW"/>
</dbReference>
<keyword evidence="6" id="KW-0808">Transferase</keyword>
<evidence type="ECO:0000313" key="6">
    <source>
        <dbReference type="EMBL" id="NKI30526.1"/>
    </source>
</evidence>
<evidence type="ECO:0000256" key="3">
    <source>
        <dbReference type="ARBA" id="ARBA00022553"/>
    </source>
</evidence>
<dbReference type="PANTHER" id="PTHR43547">
    <property type="entry name" value="TWO-COMPONENT HISTIDINE KINASE"/>
    <property type="match status" value="1"/>
</dbReference>
<dbReference type="Gene3D" id="1.10.287.130">
    <property type="match status" value="1"/>
</dbReference>
<dbReference type="InterPro" id="IPR005467">
    <property type="entry name" value="His_kinase_dom"/>
</dbReference>
<reference evidence="6 7" key="1">
    <citation type="submission" date="2020-04" db="EMBL/GenBank/DDBJ databases">
        <authorList>
            <person name="Yoon J."/>
        </authorList>
    </citation>
    <scope>NUCLEOTIDE SEQUENCE [LARGE SCALE GENOMIC DNA]</scope>
    <source>
        <strain evidence="6 7">DJ-13</strain>
    </source>
</reference>
<comment type="caution">
    <text evidence="6">The sequence shown here is derived from an EMBL/GenBank/DDBJ whole genome shotgun (WGS) entry which is preliminary data.</text>
</comment>
<evidence type="ECO:0000256" key="4">
    <source>
        <dbReference type="SAM" id="Phobius"/>
    </source>
</evidence>
<dbReference type="PROSITE" id="PS50109">
    <property type="entry name" value="HIS_KIN"/>
    <property type="match status" value="1"/>
</dbReference>
<evidence type="ECO:0000259" key="5">
    <source>
        <dbReference type="PROSITE" id="PS50109"/>
    </source>
</evidence>
<dbReference type="SMART" id="SM00388">
    <property type="entry name" value="HisKA"/>
    <property type="match status" value="1"/>
</dbReference>
<evidence type="ECO:0000256" key="2">
    <source>
        <dbReference type="ARBA" id="ARBA00012438"/>
    </source>
</evidence>
<keyword evidence="4" id="KW-0812">Transmembrane</keyword>
<accession>A0ABX1GKZ1</accession>
<dbReference type="CDD" id="cd00082">
    <property type="entry name" value="HisKA"/>
    <property type="match status" value="1"/>
</dbReference>
<dbReference type="CDD" id="cd00075">
    <property type="entry name" value="HATPase"/>
    <property type="match status" value="1"/>
</dbReference>
<dbReference type="Pfam" id="PF02518">
    <property type="entry name" value="HATPase_c"/>
    <property type="match status" value="1"/>
</dbReference>
<gene>
    <name evidence="6" type="ORF">HCU67_01105</name>
</gene>
<evidence type="ECO:0000313" key="7">
    <source>
        <dbReference type="Proteomes" id="UP000718451"/>
    </source>
</evidence>
<name>A0ABX1GKZ1_9FLAO</name>
<proteinExistence type="predicted"/>